<evidence type="ECO:0000256" key="2">
    <source>
        <dbReference type="ARBA" id="ARBA00005507"/>
    </source>
</evidence>
<evidence type="ECO:0000256" key="5">
    <source>
        <dbReference type="ARBA" id="ARBA00023180"/>
    </source>
</evidence>
<comment type="caution">
    <text evidence="8">The sequence shown here is derived from an EMBL/GenBank/DDBJ whole genome shotgun (WGS) entry which is preliminary data.</text>
</comment>
<dbReference type="PANTHER" id="PTHR31673:SF61">
    <property type="entry name" value="PROTEIN COBRA"/>
    <property type="match status" value="1"/>
</dbReference>
<dbReference type="Pfam" id="PF25079">
    <property type="entry name" value="COB_C"/>
    <property type="match status" value="1"/>
</dbReference>
<dbReference type="Proteomes" id="UP001341840">
    <property type="component" value="Unassembled WGS sequence"/>
</dbReference>
<keyword evidence="5" id="KW-0325">Glycoprotein</keyword>
<evidence type="ECO:0000256" key="4">
    <source>
        <dbReference type="ARBA" id="ARBA00022729"/>
    </source>
</evidence>
<gene>
    <name evidence="8" type="primary">BC1L6</name>
    <name evidence="8" type="ORF">PIB30_037156</name>
</gene>
<dbReference type="PANTHER" id="PTHR31673">
    <property type="entry name" value="PROTEIN COBRA"/>
    <property type="match status" value="1"/>
</dbReference>
<evidence type="ECO:0000313" key="9">
    <source>
        <dbReference type="Proteomes" id="UP001341840"/>
    </source>
</evidence>
<reference evidence="8 9" key="1">
    <citation type="journal article" date="2023" name="Plants (Basel)">
        <title>Bridging the Gap: Combining Genomics and Transcriptomics Approaches to Understand Stylosanthes scabra, an Orphan Legume from the Brazilian Caatinga.</title>
        <authorList>
            <person name="Ferreira-Neto J.R.C."/>
            <person name="da Silva M.D."/>
            <person name="Binneck E."/>
            <person name="de Melo N.F."/>
            <person name="da Silva R.H."/>
            <person name="de Melo A.L.T.M."/>
            <person name="Pandolfi V."/>
            <person name="Bustamante F.O."/>
            <person name="Brasileiro-Vidal A.C."/>
            <person name="Benko-Iseppon A.M."/>
        </authorList>
    </citation>
    <scope>NUCLEOTIDE SEQUENCE [LARGE SCALE GENOMIC DNA]</scope>
    <source>
        <tissue evidence="8">Leaves</tissue>
    </source>
</reference>
<evidence type="ECO:0000256" key="1">
    <source>
        <dbReference type="ARBA" id="ARBA00004609"/>
    </source>
</evidence>
<evidence type="ECO:0000256" key="3">
    <source>
        <dbReference type="ARBA" id="ARBA00022622"/>
    </source>
</evidence>
<keyword evidence="6" id="KW-0449">Lipoprotein</keyword>
<keyword evidence="3" id="KW-0472">Membrane</keyword>
<evidence type="ECO:0000256" key="6">
    <source>
        <dbReference type="ARBA" id="ARBA00023288"/>
    </source>
</evidence>
<name>A0ABU6SE28_9FABA</name>
<feature type="domain" description="COBRA C-terminal" evidence="7">
    <location>
        <begin position="22"/>
        <end position="90"/>
    </location>
</feature>
<dbReference type="InterPro" id="IPR056900">
    <property type="entry name" value="COB_C"/>
</dbReference>
<sequence>MTLECPAQHVHVPAGPTQPVSNEDMAMFWGIKFYNNVVIEAGRHGNNVEFEVLFRKDNNKTLSSKKGWAFPQGVYFNGDQCVMPPPHSYPWLPNA</sequence>
<dbReference type="EMBL" id="JASCZI010060600">
    <property type="protein sequence ID" value="MED6134444.1"/>
    <property type="molecule type" value="Genomic_DNA"/>
</dbReference>
<comment type="similarity">
    <text evidence="2">Belongs to the COBRA family.</text>
</comment>
<protein>
    <submittedName>
        <fullName evidence="8">COBRA-like protein 1</fullName>
    </submittedName>
</protein>
<comment type="subcellular location">
    <subcellularLocation>
        <location evidence="1">Cell membrane</location>
        <topology evidence="1">Lipid-anchor</topology>
        <topology evidence="1">GPI-anchor</topology>
    </subcellularLocation>
</comment>
<proteinExistence type="inferred from homology"/>
<keyword evidence="4" id="KW-0732">Signal</keyword>
<dbReference type="InterPro" id="IPR006918">
    <property type="entry name" value="COBRA_pln"/>
</dbReference>
<accession>A0ABU6SE28</accession>
<keyword evidence="9" id="KW-1185">Reference proteome</keyword>
<evidence type="ECO:0000259" key="7">
    <source>
        <dbReference type="Pfam" id="PF25079"/>
    </source>
</evidence>
<evidence type="ECO:0000313" key="8">
    <source>
        <dbReference type="EMBL" id="MED6134444.1"/>
    </source>
</evidence>
<keyword evidence="3" id="KW-0336">GPI-anchor</keyword>
<organism evidence="8 9">
    <name type="scientific">Stylosanthes scabra</name>
    <dbReference type="NCBI Taxonomy" id="79078"/>
    <lineage>
        <taxon>Eukaryota</taxon>
        <taxon>Viridiplantae</taxon>
        <taxon>Streptophyta</taxon>
        <taxon>Embryophyta</taxon>
        <taxon>Tracheophyta</taxon>
        <taxon>Spermatophyta</taxon>
        <taxon>Magnoliopsida</taxon>
        <taxon>eudicotyledons</taxon>
        <taxon>Gunneridae</taxon>
        <taxon>Pentapetalae</taxon>
        <taxon>rosids</taxon>
        <taxon>fabids</taxon>
        <taxon>Fabales</taxon>
        <taxon>Fabaceae</taxon>
        <taxon>Papilionoideae</taxon>
        <taxon>50 kb inversion clade</taxon>
        <taxon>dalbergioids sensu lato</taxon>
        <taxon>Dalbergieae</taxon>
        <taxon>Pterocarpus clade</taxon>
        <taxon>Stylosanthes</taxon>
    </lineage>
</organism>